<comment type="caution">
    <text evidence="2">The sequence shown here is derived from an EMBL/GenBank/DDBJ whole genome shotgun (WGS) entry which is preliminary data.</text>
</comment>
<feature type="transmembrane region" description="Helical" evidence="1">
    <location>
        <begin position="20"/>
        <end position="40"/>
    </location>
</feature>
<keyword evidence="1" id="KW-0812">Transmembrane</keyword>
<keyword evidence="1" id="KW-1133">Transmembrane helix</keyword>
<dbReference type="SUPFAM" id="SSF47781">
    <property type="entry name" value="RuvA domain 2-like"/>
    <property type="match status" value="1"/>
</dbReference>
<protein>
    <recommendedName>
        <fullName evidence="4">Helix-hairpin-helix domain-containing protein</fullName>
    </recommendedName>
</protein>
<name>A0A0M2T1Z0_9BACI</name>
<dbReference type="OrthoDB" id="1929550at2"/>
<dbReference type="Pfam" id="PF12836">
    <property type="entry name" value="HHH_3"/>
    <property type="match status" value="1"/>
</dbReference>
<evidence type="ECO:0008006" key="4">
    <source>
        <dbReference type="Google" id="ProtNLM"/>
    </source>
</evidence>
<organism evidence="2 3">
    <name type="scientific">Mesobacillus campisalis</name>
    <dbReference type="NCBI Taxonomy" id="1408103"/>
    <lineage>
        <taxon>Bacteria</taxon>
        <taxon>Bacillati</taxon>
        <taxon>Bacillota</taxon>
        <taxon>Bacilli</taxon>
        <taxon>Bacillales</taxon>
        <taxon>Bacillaceae</taxon>
        <taxon>Mesobacillus</taxon>
    </lineage>
</organism>
<reference evidence="2 3" key="1">
    <citation type="submission" date="2015-04" db="EMBL/GenBank/DDBJ databases">
        <title>Taxonomic description and genome sequence of Bacillus campisalis sp. nov., a novel member of the genus Bacillus isolated from solar saltern.</title>
        <authorList>
            <person name="Mathan Kumar R."/>
            <person name="Kaur G."/>
            <person name="Kumar A."/>
            <person name="Singh N.K."/>
            <person name="Kaur N."/>
            <person name="Kumar N."/>
            <person name="Mayilraj S."/>
        </authorList>
    </citation>
    <scope>NUCLEOTIDE SEQUENCE [LARGE SCALE GENOMIC DNA]</scope>
    <source>
        <strain evidence="2 3">SA2-6</strain>
    </source>
</reference>
<dbReference type="PATRIC" id="fig|1408103.3.peg.356"/>
<dbReference type="GO" id="GO:0015627">
    <property type="term" value="C:type II protein secretion system complex"/>
    <property type="evidence" value="ECO:0007669"/>
    <property type="project" value="TreeGrafter"/>
</dbReference>
<evidence type="ECO:0000256" key="1">
    <source>
        <dbReference type="SAM" id="Phobius"/>
    </source>
</evidence>
<dbReference type="RefSeq" id="WP_046521932.1">
    <property type="nucleotide sequence ID" value="NZ_LAYY01000001.1"/>
</dbReference>
<dbReference type="InterPro" id="IPR051675">
    <property type="entry name" value="Endo/Exo/Phosphatase_dom_1"/>
</dbReference>
<feature type="transmembrane region" description="Helical" evidence="1">
    <location>
        <begin position="73"/>
        <end position="94"/>
    </location>
</feature>
<gene>
    <name evidence="2" type="ORF">WQ57_01605</name>
</gene>
<feature type="transmembrane region" description="Helical" evidence="1">
    <location>
        <begin position="47"/>
        <end position="67"/>
    </location>
</feature>
<dbReference type="InterPro" id="IPR010994">
    <property type="entry name" value="RuvA_2-like"/>
</dbReference>
<proteinExistence type="predicted"/>
<keyword evidence="3" id="KW-1185">Reference proteome</keyword>
<sequence>MAKSITSKGKTWEVLNSLWVLWAVATFGFFNYISFFYIAYRVKQKKWTVIGCLYAIPFILLMVISEVVPTDHWLYNTVFAAYLIGWIASIFHVFRVRPEYLLRLEAYKSVEHQGIEKMRKNIASEYGVGGGESTKQVPVVNRDEEQKISPAVQPIIPVDLNSASEKEISEIPHIGVILAKKIVSIRESTGGFATIEQFSDQLNLKPHIIEKIRPYIKVTPMKAETSEQSGRIVDF</sequence>
<dbReference type="GO" id="GO:0015628">
    <property type="term" value="P:protein secretion by the type II secretion system"/>
    <property type="evidence" value="ECO:0007669"/>
    <property type="project" value="TreeGrafter"/>
</dbReference>
<keyword evidence="1" id="KW-0472">Membrane</keyword>
<dbReference type="EMBL" id="LAYY01000001">
    <property type="protein sequence ID" value="KKK39991.1"/>
    <property type="molecule type" value="Genomic_DNA"/>
</dbReference>
<dbReference type="PANTHER" id="PTHR21180">
    <property type="entry name" value="ENDONUCLEASE/EXONUCLEASE/PHOSPHATASE FAMILY DOMAIN-CONTAINING PROTEIN 1"/>
    <property type="match status" value="1"/>
</dbReference>
<evidence type="ECO:0000313" key="3">
    <source>
        <dbReference type="Proteomes" id="UP000034166"/>
    </source>
</evidence>
<dbReference type="AlphaFoldDB" id="A0A0M2T1Z0"/>
<dbReference type="Proteomes" id="UP000034166">
    <property type="component" value="Unassembled WGS sequence"/>
</dbReference>
<evidence type="ECO:0000313" key="2">
    <source>
        <dbReference type="EMBL" id="KKK39991.1"/>
    </source>
</evidence>
<dbReference type="PANTHER" id="PTHR21180:SF32">
    <property type="entry name" value="ENDONUCLEASE_EXONUCLEASE_PHOSPHATASE FAMILY DOMAIN-CONTAINING PROTEIN 1"/>
    <property type="match status" value="1"/>
</dbReference>
<dbReference type="Gene3D" id="1.10.150.320">
    <property type="entry name" value="Photosystem II 12 kDa extrinsic protein"/>
    <property type="match status" value="1"/>
</dbReference>
<accession>A0A0M2T1Z0</accession>